<dbReference type="SUPFAM" id="SSF88946">
    <property type="entry name" value="Sigma2 domain of RNA polymerase sigma factors"/>
    <property type="match status" value="1"/>
</dbReference>
<dbReference type="InterPro" id="IPR014284">
    <property type="entry name" value="RNA_pol_sigma-70_dom"/>
</dbReference>
<dbReference type="AlphaFoldDB" id="A0A9D2ABZ3"/>
<evidence type="ECO:0000256" key="2">
    <source>
        <dbReference type="ARBA" id="ARBA00023015"/>
    </source>
</evidence>
<dbReference type="PANTHER" id="PTHR43133">
    <property type="entry name" value="RNA POLYMERASE ECF-TYPE SIGMA FACTO"/>
    <property type="match status" value="1"/>
</dbReference>
<dbReference type="InterPro" id="IPR013249">
    <property type="entry name" value="RNA_pol_sigma70_r4_t2"/>
</dbReference>
<dbReference type="Gene3D" id="1.10.1740.10">
    <property type="match status" value="1"/>
</dbReference>
<dbReference type="NCBIfam" id="TIGR02985">
    <property type="entry name" value="Sig70_bacteroi1"/>
    <property type="match status" value="1"/>
</dbReference>
<reference evidence="7" key="2">
    <citation type="submission" date="2021-04" db="EMBL/GenBank/DDBJ databases">
        <authorList>
            <person name="Gilroy R."/>
        </authorList>
    </citation>
    <scope>NUCLEOTIDE SEQUENCE</scope>
    <source>
        <strain evidence="7">23274</strain>
    </source>
</reference>
<evidence type="ECO:0000256" key="3">
    <source>
        <dbReference type="ARBA" id="ARBA00023082"/>
    </source>
</evidence>
<dbReference type="NCBIfam" id="TIGR02937">
    <property type="entry name" value="sigma70-ECF"/>
    <property type="match status" value="1"/>
</dbReference>
<dbReference type="InterPro" id="IPR013325">
    <property type="entry name" value="RNA_pol_sigma_r2"/>
</dbReference>
<comment type="caution">
    <text evidence="7">The sequence shown here is derived from an EMBL/GenBank/DDBJ whole genome shotgun (WGS) entry which is preliminary data.</text>
</comment>
<name>A0A9D2ABZ3_9BACT</name>
<dbReference type="InterPro" id="IPR007627">
    <property type="entry name" value="RNA_pol_sigma70_r2"/>
</dbReference>
<gene>
    <name evidence="7" type="ORF">H9863_08655</name>
</gene>
<organism evidence="7 8">
    <name type="scientific">Candidatus Odoribacter faecigallinarum</name>
    <dbReference type="NCBI Taxonomy" id="2838706"/>
    <lineage>
        <taxon>Bacteria</taxon>
        <taxon>Pseudomonadati</taxon>
        <taxon>Bacteroidota</taxon>
        <taxon>Bacteroidia</taxon>
        <taxon>Bacteroidales</taxon>
        <taxon>Odoribacteraceae</taxon>
        <taxon>Odoribacter</taxon>
    </lineage>
</organism>
<reference evidence="7" key="1">
    <citation type="journal article" date="2021" name="PeerJ">
        <title>Extensive microbial diversity within the chicken gut microbiome revealed by metagenomics and culture.</title>
        <authorList>
            <person name="Gilroy R."/>
            <person name="Ravi A."/>
            <person name="Getino M."/>
            <person name="Pursley I."/>
            <person name="Horton D.L."/>
            <person name="Alikhan N.F."/>
            <person name="Baker D."/>
            <person name="Gharbi K."/>
            <person name="Hall N."/>
            <person name="Watson M."/>
            <person name="Adriaenssens E.M."/>
            <person name="Foster-Nyarko E."/>
            <person name="Jarju S."/>
            <person name="Secka A."/>
            <person name="Antonio M."/>
            <person name="Oren A."/>
            <person name="Chaudhuri R.R."/>
            <person name="La Ragione R."/>
            <person name="Hildebrand F."/>
            <person name="Pallen M.J."/>
        </authorList>
    </citation>
    <scope>NUCLEOTIDE SEQUENCE</scope>
    <source>
        <strain evidence="7">23274</strain>
    </source>
</reference>
<evidence type="ECO:0000259" key="5">
    <source>
        <dbReference type="Pfam" id="PF04542"/>
    </source>
</evidence>
<dbReference type="Gene3D" id="1.10.10.10">
    <property type="entry name" value="Winged helix-like DNA-binding domain superfamily/Winged helix DNA-binding domain"/>
    <property type="match status" value="1"/>
</dbReference>
<dbReference type="GO" id="GO:0006352">
    <property type="term" value="P:DNA-templated transcription initiation"/>
    <property type="evidence" value="ECO:0007669"/>
    <property type="project" value="InterPro"/>
</dbReference>
<evidence type="ECO:0000313" key="7">
    <source>
        <dbReference type="EMBL" id="HIX04163.1"/>
    </source>
</evidence>
<keyword evidence="2" id="KW-0805">Transcription regulation</keyword>
<feature type="domain" description="RNA polymerase sigma factor 70 region 4 type 2" evidence="6">
    <location>
        <begin position="111"/>
        <end position="161"/>
    </location>
</feature>
<dbReference type="SUPFAM" id="SSF88659">
    <property type="entry name" value="Sigma3 and sigma4 domains of RNA polymerase sigma factors"/>
    <property type="match status" value="1"/>
</dbReference>
<dbReference type="GO" id="GO:0016987">
    <property type="term" value="F:sigma factor activity"/>
    <property type="evidence" value="ECO:0007669"/>
    <property type="project" value="UniProtKB-KW"/>
</dbReference>
<dbReference type="Pfam" id="PF04542">
    <property type="entry name" value="Sigma70_r2"/>
    <property type="match status" value="1"/>
</dbReference>
<dbReference type="InterPro" id="IPR039425">
    <property type="entry name" value="RNA_pol_sigma-70-like"/>
</dbReference>
<evidence type="ECO:0000259" key="6">
    <source>
        <dbReference type="Pfam" id="PF08281"/>
    </source>
</evidence>
<dbReference type="InterPro" id="IPR014327">
    <property type="entry name" value="RNA_pol_sigma70_bacteroid"/>
</dbReference>
<accession>A0A9D2ABZ3</accession>
<dbReference type="InterPro" id="IPR036388">
    <property type="entry name" value="WH-like_DNA-bd_sf"/>
</dbReference>
<dbReference type="Proteomes" id="UP000824202">
    <property type="component" value="Unassembled WGS sequence"/>
</dbReference>
<keyword evidence="4" id="KW-0804">Transcription</keyword>
<dbReference type="Pfam" id="PF08281">
    <property type="entry name" value="Sigma70_r4_2"/>
    <property type="match status" value="1"/>
</dbReference>
<dbReference type="InterPro" id="IPR013324">
    <property type="entry name" value="RNA_pol_sigma_r3/r4-like"/>
</dbReference>
<proteinExistence type="inferred from homology"/>
<dbReference type="GO" id="GO:0003677">
    <property type="term" value="F:DNA binding"/>
    <property type="evidence" value="ECO:0007669"/>
    <property type="project" value="InterPro"/>
</dbReference>
<comment type="similarity">
    <text evidence="1">Belongs to the sigma-70 factor family. ECF subfamily.</text>
</comment>
<feature type="domain" description="RNA polymerase sigma-70 region 2" evidence="5">
    <location>
        <begin position="17"/>
        <end position="83"/>
    </location>
</feature>
<dbReference type="EMBL" id="DXFT01000167">
    <property type="protein sequence ID" value="HIX04163.1"/>
    <property type="molecule type" value="Genomic_DNA"/>
</dbReference>
<protein>
    <submittedName>
        <fullName evidence="7">RNA polymerase sigma-70 factor</fullName>
    </submittedName>
</protein>
<evidence type="ECO:0000256" key="1">
    <source>
        <dbReference type="ARBA" id="ARBA00010641"/>
    </source>
</evidence>
<evidence type="ECO:0000256" key="4">
    <source>
        <dbReference type="ARBA" id="ARBA00023163"/>
    </source>
</evidence>
<sequence length="177" mass="20922">MDDKFPIDNEEQFFHNLFVEYYPSLCSFALRYVGDGEVVEDLVQDVFVKLWETRERWREVADFSAYVYQMVRYRCFNYLRGERLRDKAVEGFAEEIEVTEINGYIAEETFRIVRDAMQCLPSACRKVFELVLEGYKAKEIAGQLGIAEETVKKQKQIARKILKEQLGRLCLFLFPLL</sequence>
<evidence type="ECO:0000313" key="8">
    <source>
        <dbReference type="Proteomes" id="UP000824202"/>
    </source>
</evidence>
<keyword evidence="3" id="KW-0731">Sigma factor</keyword>
<dbReference type="PANTHER" id="PTHR43133:SF46">
    <property type="entry name" value="RNA POLYMERASE SIGMA-70 FACTOR ECF SUBFAMILY"/>
    <property type="match status" value="1"/>
</dbReference>